<dbReference type="EMBL" id="RCML01001637">
    <property type="protein sequence ID" value="KAG2961230.1"/>
    <property type="molecule type" value="Genomic_DNA"/>
</dbReference>
<dbReference type="AlphaFoldDB" id="A0A329RDE2"/>
<dbReference type="EMBL" id="RCMV01000118">
    <property type="protein sequence ID" value="KAG3224252.1"/>
    <property type="molecule type" value="Genomic_DNA"/>
</dbReference>
<gene>
    <name evidence="7" type="ORF">PC110_g20862</name>
    <name evidence="2" type="ORF">PC113_g22111</name>
    <name evidence="3" type="ORF">PC115_g21978</name>
    <name evidence="4" type="ORF">PC117_g24524</name>
    <name evidence="5" type="ORF">PC118_g22083</name>
    <name evidence="6" type="ORF">PC129_g5101</name>
</gene>
<dbReference type="EMBL" id="RCMK01001667">
    <property type="protein sequence ID" value="KAG2890186.1"/>
    <property type="molecule type" value="Genomic_DNA"/>
</dbReference>
<dbReference type="Proteomes" id="UP000774804">
    <property type="component" value="Unassembled WGS sequence"/>
</dbReference>
<feature type="compositionally biased region" description="Low complexity" evidence="1">
    <location>
        <begin position="96"/>
        <end position="106"/>
    </location>
</feature>
<accession>A0A329RDE2</accession>
<dbReference type="EMBL" id="MJFZ01001235">
    <property type="protein sequence ID" value="RAW22697.1"/>
    <property type="molecule type" value="Genomic_DNA"/>
</dbReference>
<evidence type="ECO:0000313" key="7">
    <source>
        <dbReference type="EMBL" id="RAW22697.1"/>
    </source>
</evidence>
<evidence type="ECO:0000313" key="6">
    <source>
        <dbReference type="EMBL" id="KAG3224252.1"/>
    </source>
</evidence>
<dbReference type="Proteomes" id="UP000735874">
    <property type="component" value="Unassembled WGS sequence"/>
</dbReference>
<evidence type="ECO:0000256" key="1">
    <source>
        <dbReference type="SAM" id="MobiDB-lite"/>
    </source>
</evidence>
<organism evidence="7 8">
    <name type="scientific">Phytophthora cactorum</name>
    <dbReference type="NCBI Taxonomy" id="29920"/>
    <lineage>
        <taxon>Eukaryota</taxon>
        <taxon>Sar</taxon>
        <taxon>Stramenopiles</taxon>
        <taxon>Oomycota</taxon>
        <taxon>Peronosporomycetes</taxon>
        <taxon>Peronosporales</taxon>
        <taxon>Peronosporaceae</taxon>
        <taxon>Phytophthora</taxon>
    </lineage>
</organism>
<protein>
    <submittedName>
        <fullName evidence="7">Uncharacterized protein</fullName>
    </submittedName>
</protein>
<evidence type="ECO:0000313" key="3">
    <source>
        <dbReference type="EMBL" id="KAG2882284.1"/>
    </source>
</evidence>
<evidence type="ECO:0000313" key="8">
    <source>
        <dbReference type="Proteomes" id="UP000251314"/>
    </source>
</evidence>
<evidence type="ECO:0000313" key="2">
    <source>
        <dbReference type="EMBL" id="KAG2823907.1"/>
    </source>
</evidence>
<dbReference type="Proteomes" id="UP000251314">
    <property type="component" value="Unassembled WGS sequence"/>
</dbReference>
<comment type="caution">
    <text evidence="7">The sequence shown here is derived from an EMBL/GenBank/DDBJ whole genome shotgun (WGS) entry which is preliminary data.</text>
</comment>
<reference evidence="7 8" key="1">
    <citation type="submission" date="2018-01" db="EMBL/GenBank/DDBJ databases">
        <title>Draft genome of the strawberry crown rot pathogen Phytophthora cactorum.</title>
        <authorList>
            <person name="Armitage A.D."/>
            <person name="Lysoe E."/>
            <person name="Nellist C.F."/>
            <person name="Harrison R.J."/>
            <person name="Brurberg M.B."/>
        </authorList>
    </citation>
    <scope>NUCLEOTIDE SEQUENCE [LARGE SCALE GENOMIC DNA]</scope>
    <source>
        <strain evidence="7 8">10300</strain>
    </source>
</reference>
<name>A0A329RDE2_9STRA</name>
<reference evidence="2" key="2">
    <citation type="submission" date="2018-10" db="EMBL/GenBank/DDBJ databases">
        <title>Effector identification in a new, highly contiguous assembly of the strawberry crown rot pathogen Phytophthora cactorum.</title>
        <authorList>
            <person name="Armitage A.D."/>
            <person name="Nellist C.F."/>
            <person name="Bates H."/>
            <person name="Vickerstaff R.J."/>
            <person name="Harrison R.J."/>
        </authorList>
    </citation>
    <scope>NUCLEOTIDE SEQUENCE</scope>
    <source>
        <strain evidence="2">15-7</strain>
        <strain evidence="3">4032</strain>
        <strain evidence="4">4040</strain>
        <strain evidence="5">P415</strain>
        <strain evidence="6">P421</strain>
    </source>
</reference>
<sequence length="115" mass="12707">MLQEAGGDAKGHTEPGRCYGECLRLKGERCGECRRGQEEAVAQEKHVESFDFGGLGPPPPCPTLCRQEATDFTAARERKRADFFGQGLGQRDRPSLSRVSRRLPTPVSDHCSLMM</sequence>
<dbReference type="EMBL" id="RCMG01001587">
    <property type="protein sequence ID" value="KAG2823907.1"/>
    <property type="molecule type" value="Genomic_DNA"/>
</dbReference>
<dbReference type="Proteomes" id="UP000760860">
    <property type="component" value="Unassembled WGS sequence"/>
</dbReference>
<keyword evidence="8" id="KW-1185">Reference proteome</keyword>
<evidence type="ECO:0000313" key="5">
    <source>
        <dbReference type="EMBL" id="KAG2961230.1"/>
    </source>
</evidence>
<dbReference type="Proteomes" id="UP000736787">
    <property type="component" value="Unassembled WGS sequence"/>
</dbReference>
<feature type="region of interest" description="Disordered" evidence="1">
    <location>
        <begin position="81"/>
        <end position="115"/>
    </location>
</feature>
<evidence type="ECO:0000313" key="4">
    <source>
        <dbReference type="EMBL" id="KAG2890186.1"/>
    </source>
</evidence>
<proteinExistence type="predicted"/>
<dbReference type="EMBL" id="RCMI01001676">
    <property type="protein sequence ID" value="KAG2882284.1"/>
    <property type="molecule type" value="Genomic_DNA"/>
</dbReference>
<dbReference type="Proteomes" id="UP000697107">
    <property type="component" value="Unassembled WGS sequence"/>
</dbReference>
<dbReference type="VEuPathDB" id="FungiDB:PC110_g20862"/>